<dbReference type="PROSITE" id="PS50990">
    <property type="entry name" value="PEPTIDASE_C39"/>
    <property type="match status" value="1"/>
</dbReference>
<dbReference type="PANTHER" id="PTHR43394:SF1">
    <property type="entry name" value="ATP-BINDING CASSETTE SUB-FAMILY B MEMBER 10, MITOCHONDRIAL"/>
    <property type="match status" value="1"/>
</dbReference>
<dbReference type="GO" id="GO:0005886">
    <property type="term" value="C:plasma membrane"/>
    <property type="evidence" value="ECO:0007669"/>
    <property type="project" value="UniProtKB-SubCell"/>
</dbReference>
<dbReference type="FunFam" id="3.40.50.300:FF:000299">
    <property type="entry name" value="ABC transporter ATP-binding protein/permease"/>
    <property type="match status" value="1"/>
</dbReference>
<keyword evidence="4" id="KW-1003">Cell membrane</keyword>
<protein>
    <submittedName>
        <fullName evidence="15">ABC transporter</fullName>
    </submittedName>
</protein>
<comment type="similarity">
    <text evidence="2">Belongs to the ABC transporter superfamily.</text>
</comment>
<dbReference type="AlphaFoldDB" id="V5SE90"/>
<organism evidence="15 16">
    <name type="scientific">Hyphomicrobium nitrativorans NL23</name>
    <dbReference type="NCBI Taxonomy" id="1029756"/>
    <lineage>
        <taxon>Bacteria</taxon>
        <taxon>Pseudomonadati</taxon>
        <taxon>Pseudomonadota</taxon>
        <taxon>Alphaproteobacteria</taxon>
        <taxon>Hyphomicrobiales</taxon>
        <taxon>Hyphomicrobiaceae</taxon>
        <taxon>Hyphomicrobium</taxon>
    </lineage>
</organism>
<name>V5SE90_9HYPH</name>
<dbReference type="InterPro" id="IPR039421">
    <property type="entry name" value="Type_1_exporter"/>
</dbReference>
<dbReference type="InterPro" id="IPR022514">
    <property type="entry name" value="NHPM_micro_ABC1"/>
</dbReference>
<dbReference type="Gene3D" id="3.90.70.10">
    <property type="entry name" value="Cysteine proteinases"/>
    <property type="match status" value="1"/>
</dbReference>
<evidence type="ECO:0000259" key="14">
    <source>
        <dbReference type="PROSITE" id="PS50990"/>
    </source>
</evidence>
<evidence type="ECO:0000256" key="7">
    <source>
        <dbReference type="ARBA" id="ARBA00022801"/>
    </source>
</evidence>
<evidence type="ECO:0000256" key="8">
    <source>
        <dbReference type="ARBA" id="ARBA00022840"/>
    </source>
</evidence>
<accession>V5SE90</accession>
<evidence type="ECO:0000313" key="15">
    <source>
        <dbReference type="EMBL" id="AHB48365.1"/>
    </source>
</evidence>
<dbReference type="InterPro" id="IPR003593">
    <property type="entry name" value="AAA+_ATPase"/>
</dbReference>
<feature type="transmembrane region" description="Helical" evidence="11">
    <location>
        <begin position="295"/>
        <end position="327"/>
    </location>
</feature>
<dbReference type="GO" id="GO:0015421">
    <property type="term" value="F:ABC-type oligopeptide transporter activity"/>
    <property type="evidence" value="ECO:0007669"/>
    <property type="project" value="TreeGrafter"/>
</dbReference>
<keyword evidence="6" id="KW-0547">Nucleotide-binding</keyword>
<dbReference type="KEGG" id="hni:W911_08135"/>
<dbReference type="EMBL" id="CP006912">
    <property type="protein sequence ID" value="AHB48365.1"/>
    <property type="molecule type" value="Genomic_DNA"/>
</dbReference>
<evidence type="ECO:0000256" key="2">
    <source>
        <dbReference type="ARBA" id="ARBA00005417"/>
    </source>
</evidence>
<dbReference type="RefSeq" id="WP_023787007.1">
    <property type="nucleotide sequence ID" value="NC_022997.1"/>
</dbReference>
<keyword evidence="5 11" id="KW-0812">Transmembrane</keyword>
<dbReference type="InterPro" id="IPR017871">
    <property type="entry name" value="ABC_transporter-like_CS"/>
</dbReference>
<dbReference type="STRING" id="1029756.W911_08135"/>
<dbReference type="InterPro" id="IPR005074">
    <property type="entry name" value="Peptidase_C39"/>
</dbReference>
<evidence type="ECO:0000256" key="5">
    <source>
        <dbReference type="ARBA" id="ARBA00022692"/>
    </source>
</evidence>
<dbReference type="Proteomes" id="UP000018542">
    <property type="component" value="Chromosome"/>
</dbReference>
<feature type="domain" description="ABC transporter" evidence="12">
    <location>
        <begin position="489"/>
        <end position="722"/>
    </location>
</feature>
<dbReference type="NCBIfam" id="TIGR03796">
    <property type="entry name" value="NHLM_micro_ABC1"/>
    <property type="match status" value="1"/>
</dbReference>
<dbReference type="GO" id="GO:0006508">
    <property type="term" value="P:proteolysis"/>
    <property type="evidence" value="ECO:0007669"/>
    <property type="project" value="InterPro"/>
</dbReference>
<dbReference type="Pfam" id="PF03412">
    <property type="entry name" value="Peptidase_C39"/>
    <property type="match status" value="1"/>
</dbReference>
<evidence type="ECO:0000256" key="6">
    <source>
        <dbReference type="ARBA" id="ARBA00022741"/>
    </source>
</evidence>
<dbReference type="InterPro" id="IPR027417">
    <property type="entry name" value="P-loop_NTPase"/>
</dbReference>
<evidence type="ECO:0000256" key="11">
    <source>
        <dbReference type="SAM" id="Phobius"/>
    </source>
</evidence>
<dbReference type="OrthoDB" id="9804259at2"/>
<keyword evidence="8" id="KW-0067">ATP-binding</keyword>
<feature type="transmembrane region" description="Helical" evidence="11">
    <location>
        <begin position="169"/>
        <end position="190"/>
    </location>
</feature>
<evidence type="ECO:0000256" key="9">
    <source>
        <dbReference type="ARBA" id="ARBA00022989"/>
    </source>
</evidence>
<sequence>MISEPLPKLPNIRVKTPTFLQMETVECGAAALGIVLAHFGKWRPLEELRAECGVSRDGCTARNILHGARRYGLAAKGRKASLASALSGPFPYIAFWNFNHFLVVEGHRNGTVYLNDPATGPRTVTLSEFDDAFTGVMLVFETTDDFVPEGGKPGLFARLTPRTRGIRNAIALSVLISLTTIVPGLVIPGFSKIFIDDYLIQGNHDWLRPLLAGMAATTLLLAGLTWLSHAVLLRMETKLALVDSARFVWHLLRLPLTFFSQRHPGDIVDRIAANDRIAGAVAGRLGESLVNAVTVVFYAAVMIFLDALLAAITIALSLFNIGVFRVLSRYRMDASARLQQDFGQFQAASVTGIRAIETLKASGTDDDYFERWAGFQAKTLNNNRRLALHGVLADGLAPLLDGLAIAAVIGIGGYRIIHGDMTVGTLVAFQALAMSFTGPINALVSAGGAFQELSADLSRSDDVFNYGRDSRYAREAERGGKLERLSGDIVLKDLTFGYNPLEAPLIKDFNLTVRAGQRVALVGGSGSGKSTIANLVGGLYRPWSGDVLFDGVALSEIPVSTMTGSIAVVSQQVFLFSGKVRDNLSAWDTTVPDADMIAALRDAQIFDIVAARGGALDAAIEEGGANLSGGEAQRIEIARALTSRPSILVLDEATSALDPVTEKAIDAAIRRRGCTCLIIAHRLSTVRDADEIVVLDRGEVVERGTHDDLMRANGTYARLVAQE</sequence>
<dbReference type="PANTHER" id="PTHR43394">
    <property type="entry name" value="ATP-DEPENDENT PERMEASE MDL1, MITOCHONDRIAL"/>
    <property type="match status" value="1"/>
</dbReference>
<reference evidence="15 16" key="1">
    <citation type="journal article" date="2014" name="Genome Announc.">
        <title>Complete Genome Sequence of Hyphomicrobium nitrativorans Strain NL23, a Denitrifying Bacterium Isolated from Biofilm of a Methanol-Fed Denitrification System Treating Seawater at the Montreal Biodome.</title>
        <authorList>
            <person name="Martineau C."/>
            <person name="Villeneuve C."/>
            <person name="Mauffrey F."/>
            <person name="Villemur R."/>
        </authorList>
    </citation>
    <scope>NUCLEOTIDE SEQUENCE [LARGE SCALE GENOMIC DNA]</scope>
    <source>
        <strain evidence="15">NL23</strain>
    </source>
</reference>
<dbReference type="GO" id="GO:0005524">
    <property type="term" value="F:ATP binding"/>
    <property type="evidence" value="ECO:0007669"/>
    <property type="project" value="UniProtKB-KW"/>
</dbReference>
<keyword evidence="10 11" id="KW-0472">Membrane</keyword>
<dbReference type="SUPFAM" id="SSF90123">
    <property type="entry name" value="ABC transporter transmembrane region"/>
    <property type="match status" value="1"/>
</dbReference>
<dbReference type="MEROPS" id="C39.005"/>
<feature type="transmembrane region" description="Helical" evidence="11">
    <location>
        <begin position="210"/>
        <end position="232"/>
    </location>
</feature>
<dbReference type="Pfam" id="PF00005">
    <property type="entry name" value="ABC_tran"/>
    <property type="match status" value="1"/>
</dbReference>
<dbReference type="SMART" id="SM00382">
    <property type="entry name" value="AAA"/>
    <property type="match status" value="1"/>
</dbReference>
<dbReference type="PROSITE" id="PS50929">
    <property type="entry name" value="ABC_TM1F"/>
    <property type="match status" value="1"/>
</dbReference>
<dbReference type="Pfam" id="PF00664">
    <property type="entry name" value="ABC_membrane"/>
    <property type="match status" value="1"/>
</dbReference>
<evidence type="ECO:0000259" key="12">
    <source>
        <dbReference type="PROSITE" id="PS50893"/>
    </source>
</evidence>
<dbReference type="PROSITE" id="PS50893">
    <property type="entry name" value="ABC_TRANSPORTER_2"/>
    <property type="match status" value="1"/>
</dbReference>
<evidence type="ECO:0000313" key="16">
    <source>
        <dbReference type="Proteomes" id="UP000018542"/>
    </source>
</evidence>
<dbReference type="CDD" id="cd18569">
    <property type="entry name" value="ABC_6TM_NHLM_bacteriocin"/>
    <property type="match status" value="1"/>
</dbReference>
<dbReference type="InterPro" id="IPR003439">
    <property type="entry name" value="ABC_transporter-like_ATP-bd"/>
</dbReference>
<dbReference type="Gene3D" id="3.40.50.300">
    <property type="entry name" value="P-loop containing nucleotide triphosphate hydrolases"/>
    <property type="match status" value="1"/>
</dbReference>
<comment type="subcellular location">
    <subcellularLocation>
        <location evidence="1">Cell membrane</location>
        <topology evidence="1">Multi-pass membrane protein</topology>
    </subcellularLocation>
</comment>
<evidence type="ECO:0000256" key="4">
    <source>
        <dbReference type="ARBA" id="ARBA00022475"/>
    </source>
</evidence>
<keyword evidence="7" id="KW-0378">Hydrolase</keyword>
<keyword evidence="3" id="KW-0813">Transport</keyword>
<dbReference type="HOGENOM" id="CLU_000604_95_3_5"/>
<proteinExistence type="inferred from homology"/>
<keyword evidence="9 11" id="KW-1133">Transmembrane helix</keyword>
<dbReference type="InterPro" id="IPR011527">
    <property type="entry name" value="ABC1_TM_dom"/>
</dbReference>
<dbReference type="InterPro" id="IPR036640">
    <property type="entry name" value="ABC1_TM_sf"/>
</dbReference>
<dbReference type="SUPFAM" id="SSF52540">
    <property type="entry name" value="P-loop containing nucleoside triphosphate hydrolases"/>
    <property type="match status" value="1"/>
</dbReference>
<keyword evidence="16" id="KW-1185">Reference proteome</keyword>
<evidence type="ECO:0000256" key="1">
    <source>
        <dbReference type="ARBA" id="ARBA00004651"/>
    </source>
</evidence>
<evidence type="ECO:0000259" key="13">
    <source>
        <dbReference type="PROSITE" id="PS50929"/>
    </source>
</evidence>
<feature type="domain" description="Peptidase C39" evidence="14">
    <location>
        <begin position="21"/>
        <end position="140"/>
    </location>
</feature>
<evidence type="ECO:0000256" key="3">
    <source>
        <dbReference type="ARBA" id="ARBA00022448"/>
    </source>
</evidence>
<feature type="domain" description="ABC transmembrane type-1" evidence="13">
    <location>
        <begin position="171"/>
        <end position="452"/>
    </location>
</feature>
<gene>
    <name evidence="15" type="ORF">W911_08135</name>
</gene>
<dbReference type="PATRIC" id="fig|1029756.8.peg.1695"/>
<dbReference type="GO" id="GO:0008233">
    <property type="term" value="F:peptidase activity"/>
    <property type="evidence" value="ECO:0007669"/>
    <property type="project" value="InterPro"/>
</dbReference>
<evidence type="ECO:0000256" key="10">
    <source>
        <dbReference type="ARBA" id="ARBA00023136"/>
    </source>
</evidence>
<dbReference type="PROSITE" id="PS00211">
    <property type="entry name" value="ABC_TRANSPORTER_1"/>
    <property type="match status" value="1"/>
</dbReference>
<dbReference type="GO" id="GO:0016887">
    <property type="term" value="F:ATP hydrolysis activity"/>
    <property type="evidence" value="ECO:0007669"/>
    <property type="project" value="InterPro"/>
</dbReference>
<dbReference type="Gene3D" id="1.20.1560.10">
    <property type="entry name" value="ABC transporter type 1, transmembrane domain"/>
    <property type="match status" value="1"/>
</dbReference>